<proteinExistence type="predicted"/>
<name>A0A197JYL1_9FUNG</name>
<organism evidence="4 5">
    <name type="scientific">Linnemannia elongata AG-77</name>
    <dbReference type="NCBI Taxonomy" id="1314771"/>
    <lineage>
        <taxon>Eukaryota</taxon>
        <taxon>Fungi</taxon>
        <taxon>Fungi incertae sedis</taxon>
        <taxon>Mucoromycota</taxon>
        <taxon>Mortierellomycotina</taxon>
        <taxon>Mortierellomycetes</taxon>
        <taxon>Mortierellales</taxon>
        <taxon>Mortierellaceae</taxon>
        <taxon>Linnemannia</taxon>
    </lineage>
</organism>
<dbReference type="Proteomes" id="UP000078512">
    <property type="component" value="Unassembled WGS sequence"/>
</dbReference>
<feature type="domain" description="Chromatin target of PRMT1 protein C-terminal" evidence="3">
    <location>
        <begin position="222"/>
        <end position="314"/>
    </location>
</feature>
<keyword evidence="5" id="KW-1185">Reference proteome</keyword>
<evidence type="ECO:0000256" key="1">
    <source>
        <dbReference type="ARBA" id="ARBA00022884"/>
    </source>
</evidence>
<sequence length="317" mass="31456">MVGRYDQGGVRFVKTFGVRIGGVLEYEKVARLDSLLSVILFQKLAQSRNSGITVVNPTTGIESRPGRSLGLGFATGSHPHGPGGHRISTGAAAGGSLSTGRGAGSNNRGGRGRGGRESGLVPGGLHTAGGLARAMQERGTGVSDEFLLNPAASIAGAGGGRGGPVGSRRGRGQYATAAAGAGGAVMGGARASRHKALVLGGRPGRRQQTAAAVLPTTQQHRGGAAQAGAAAARGGRSNAGKAAKAAARAVGGNTQATGAGAGKKGKKGTKAKPAPANAGDLDSQLDAYMMKDSKTATSVLDNDLDSYMADKPAENDW</sequence>
<dbReference type="AlphaFoldDB" id="A0A197JYL1"/>
<dbReference type="GO" id="GO:0003723">
    <property type="term" value="F:RNA binding"/>
    <property type="evidence" value="ECO:0007669"/>
    <property type="project" value="UniProtKB-KW"/>
</dbReference>
<gene>
    <name evidence="4" type="ORF">K457DRAFT_155102</name>
</gene>
<feature type="region of interest" description="Disordered" evidence="2">
    <location>
        <begin position="79"/>
        <end position="122"/>
    </location>
</feature>
<dbReference type="OrthoDB" id="5599506at2759"/>
<evidence type="ECO:0000259" key="3">
    <source>
        <dbReference type="SMART" id="SM01218"/>
    </source>
</evidence>
<evidence type="ECO:0000313" key="4">
    <source>
        <dbReference type="EMBL" id="OAQ30038.1"/>
    </source>
</evidence>
<feature type="region of interest" description="Disordered" evidence="2">
    <location>
        <begin position="214"/>
        <end position="283"/>
    </location>
</feature>
<reference evidence="4 5" key="1">
    <citation type="submission" date="2016-05" db="EMBL/GenBank/DDBJ databases">
        <title>Genome sequencing reveals origins of a unique bacterial endosymbiosis in the earliest lineages of terrestrial Fungi.</title>
        <authorList>
            <consortium name="DOE Joint Genome Institute"/>
            <person name="Uehling J."/>
            <person name="Gryganskyi A."/>
            <person name="Hameed K."/>
            <person name="Tschaplinski T."/>
            <person name="Misztal P."/>
            <person name="Wu S."/>
            <person name="Desiro A."/>
            <person name="Vande Pol N."/>
            <person name="Du Z.-Y."/>
            <person name="Zienkiewicz A."/>
            <person name="Zienkiewicz K."/>
            <person name="Morin E."/>
            <person name="Tisserant E."/>
            <person name="Splivallo R."/>
            <person name="Hainaut M."/>
            <person name="Henrissat B."/>
            <person name="Ohm R."/>
            <person name="Kuo A."/>
            <person name="Yan J."/>
            <person name="Lipzen A."/>
            <person name="Nolan M."/>
            <person name="Labutti K."/>
            <person name="Barry K."/>
            <person name="Goldstein A."/>
            <person name="Labbe J."/>
            <person name="Schadt C."/>
            <person name="Tuskan G."/>
            <person name="Grigoriev I."/>
            <person name="Martin F."/>
            <person name="Vilgalys R."/>
            <person name="Bonito G."/>
        </authorList>
    </citation>
    <scope>NUCLEOTIDE SEQUENCE [LARGE SCALE GENOMIC DNA]</scope>
    <source>
        <strain evidence="4 5">AG-77</strain>
    </source>
</reference>
<feature type="compositionally biased region" description="Low complexity" evidence="2">
    <location>
        <begin position="88"/>
        <end position="100"/>
    </location>
</feature>
<dbReference type="InterPro" id="IPR025715">
    <property type="entry name" value="FoP_C"/>
</dbReference>
<dbReference type="Pfam" id="PF13865">
    <property type="entry name" value="FoP_duplication"/>
    <property type="match status" value="1"/>
</dbReference>
<feature type="compositionally biased region" description="Low complexity" evidence="2">
    <location>
        <begin position="221"/>
        <end position="258"/>
    </location>
</feature>
<accession>A0A197JYL1</accession>
<keyword evidence="1" id="KW-0694">RNA-binding</keyword>
<dbReference type="EMBL" id="KV442037">
    <property type="protein sequence ID" value="OAQ30038.1"/>
    <property type="molecule type" value="Genomic_DNA"/>
</dbReference>
<dbReference type="STRING" id="1314771.A0A197JYL1"/>
<evidence type="ECO:0000313" key="5">
    <source>
        <dbReference type="Proteomes" id="UP000078512"/>
    </source>
</evidence>
<dbReference type="SMART" id="SM01218">
    <property type="entry name" value="FoP_duplication"/>
    <property type="match status" value="1"/>
</dbReference>
<evidence type="ECO:0000256" key="2">
    <source>
        <dbReference type="SAM" id="MobiDB-lite"/>
    </source>
</evidence>
<protein>
    <recommendedName>
        <fullName evidence="3">Chromatin target of PRMT1 protein C-terminal domain-containing protein</fullName>
    </recommendedName>
</protein>